<accession>A0ABT3AY97</accession>
<name>A0ABT3AY97_9CYAN</name>
<evidence type="ECO:0000313" key="1">
    <source>
        <dbReference type="EMBL" id="MCV3214108.1"/>
    </source>
</evidence>
<evidence type="ECO:0000313" key="2">
    <source>
        <dbReference type="Proteomes" id="UP001526143"/>
    </source>
</evidence>
<reference evidence="1 2" key="1">
    <citation type="submission" date="2022-10" db="EMBL/GenBank/DDBJ databases">
        <title>Identification of biosynthetic pathway for the production of the potent trypsin inhibitor radiosumin.</title>
        <authorList>
            <person name="Fewer D.P."/>
            <person name="Delbaje E."/>
            <person name="Ouyang X."/>
            <person name="Agostino P.D."/>
            <person name="Wahlsten M."/>
            <person name="Jokela J."/>
            <person name="Permi P."/>
            <person name="Haapaniemi E."/>
            <person name="Koistinen H."/>
        </authorList>
    </citation>
    <scope>NUCLEOTIDE SEQUENCE [LARGE SCALE GENOMIC DNA]</scope>
    <source>
        <strain evidence="1 2">NIES-515</strain>
    </source>
</reference>
<dbReference type="RefSeq" id="WP_263745658.1">
    <property type="nucleotide sequence ID" value="NZ_JAOWRF010000171.1"/>
</dbReference>
<protein>
    <submittedName>
        <fullName evidence="1">Uncharacterized protein</fullName>
    </submittedName>
</protein>
<organism evidence="1 2">
    <name type="scientific">Plectonema radiosum NIES-515</name>
    <dbReference type="NCBI Taxonomy" id="2986073"/>
    <lineage>
        <taxon>Bacteria</taxon>
        <taxon>Bacillati</taxon>
        <taxon>Cyanobacteriota</taxon>
        <taxon>Cyanophyceae</taxon>
        <taxon>Oscillatoriophycideae</taxon>
        <taxon>Oscillatoriales</taxon>
        <taxon>Microcoleaceae</taxon>
        <taxon>Plectonema</taxon>
    </lineage>
</organism>
<keyword evidence="2" id="KW-1185">Reference proteome</keyword>
<dbReference type="EMBL" id="JAOWRF010000171">
    <property type="protein sequence ID" value="MCV3214108.1"/>
    <property type="molecule type" value="Genomic_DNA"/>
</dbReference>
<gene>
    <name evidence="1" type="ORF">OGM63_11400</name>
</gene>
<proteinExistence type="predicted"/>
<dbReference type="Proteomes" id="UP001526143">
    <property type="component" value="Unassembled WGS sequence"/>
</dbReference>
<sequence>MTLIILISDRTHILKWRSLNFSLKPNRHGDTYLNVGWLIAYKFYKNSCDRRKYHVLARNFALLLHFIYELCL</sequence>
<comment type="caution">
    <text evidence="1">The sequence shown here is derived from an EMBL/GenBank/DDBJ whole genome shotgun (WGS) entry which is preliminary data.</text>
</comment>